<evidence type="ECO:0000313" key="2">
    <source>
        <dbReference type="EMBL" id="MBE3638696.1"/>
    </source>
</evidence>
<name>A0A8J6Z9U3_9RHOB</name>
<evidence type="ECO:0008006" key="4">
    <source>
        <dbReference type="Google" id="ProtNLM"/>
    </source>
</evidence>
<keyword evidence="1" id="KW-0732">Signal</keyword>
<accession>A0A8J6Z9U3</accession>
<dbReference type="AlphaFoldDB" id="A0A8J6Z9U3"/>
<sequence>MTTRISATLLLAAGLLAGCAPPPEADRQVPVSDAFAMAEAGWTRGPGGIEIRYAAFPGAEDKVVVCGAYATSGAQGTEHLRTVVRDSGIAMNGVPIIENLTFFNKVARPDDLDGAMANCRVTAADYPEGVRIFQIYRGNEYKRYRM</sequence>
<gene>
    <name evidence="2" type="ORF">ICN82_10815</name>
</gene>
<feature type="signal peptide" evidence="1">
    <location>
        <begin position="1"/>
        <end position="25"/>
    </location>
</feature>
<evidence type="ECO:0000256" key="1">
    <source>
        <dbReference type="SAM" id="SignalP"/>
    </source>
</evidence>
<dbReference type="EMBL" id="JACVXA010000030">
    <property type="protein sequence ID" value="MBE3638696.1"/>
    <property type="molecule type" value="Genomic_DNA"/>
</dbReference>
<evidence type="ECO:0000313" key="3">
    <source>
        <dbReference type="Proteomes" id="UP000609121"/>
    </source>
</evidence>
<dbReference type="RefSeq" id="WP_193182573.1">
    <property type="nucleotide sequence ID" value="NZ_JACVXA010000030.1"/>
</dbReference>
<organism evidence="2 3">
    <name type="scientific">Mangrovicoccus algicola</name>
    <dbReference type="NCBI Taxonomy" id="2771008"/>
    <lineage>
        <taxon>Bacteria</taxon>
        <taxon>Pseudomonadati</taxon>
        <taxon>Pseudomonadota</taxon>
        <taxon>Alphaproteobacteria</taxon>
        <taxon>Rhodobacterales</taxon>
        <taxon>Paracoccaceae</taxon>
        <taxon>Mangrovicoccus</taxon>
    </lineage>
</organism>
<comment type="caution">
    <text evidence="2">The sequence shown here is derived from an EMBL/GenBank/DDBJ whole genome shotgun (WGS) entry which is preliminary data.</text>
</comment>
<protein>
    <recommendedName>
        <fullName evidence="4">Lipoprotein</fullName>
    </recommendedName>
</protein>
<reference evidence="2" key="1">
    <citation type="submission" date="2020-09" db="EMBL/GenBank/DDBJ databases">
        <title>A novel bacterium of genus Mangrovicoccus, isolated from South China Sea.</title>
        <authorList>
            <person name="Huang H."/>
            <person name="Mo K."/>
            <person name="Hu Y."/>
        </authorList>
    </citation>
    <scope>NUCLEOTIDE SEQUENCE</scope>
    <source>
        <strain evidence="2">HB182678</strain>
    </source>
</reference>
<feature type="chain" id="PRO_5035203829" description="Lipoprotein" evidence="1">
    <location>
        <begin position="26"/>
        <end position="146"/>
    </location>
</feature>
<dbReference type="PROSITE" id="PS51257">
    <property type="entry name" value="PROKAR_LIPOPROTEIN"/>
    <property type="match status" value="1"/>
</dbReference>
<proteinExistence type="predicted"/>
<keyword evidence="3" id="KW-1185">Reference proteome</keyword>
<dbReference type="Proteomes" id="UP000609121">
    <property type="component" value="Unassembled WGS sequence"/>
</dbReference>